<dbReference type="Proteomes" id="UP000431092">
    <property type="component" value="Unassembled WGS sequence"/>
</dbReference>
<gene>
    <name evidence="1" type="ORF">GGG17_14735</name>
</gene>
<accession>A0A6I3INH0</accession>
<dbReference type="EMBL" id="WLVL01000048">
    <property type="protein sequence ID" value="MTB73195.1"/>
    <property type="molecule type" value="Genomic_DNA"/>
</dbReference>
<organism evidence="1 2">
    <name type="scientific">Arsenicicoccus cauae</name>
    <dbReference type="NCBI Taxonomy" id="2663847"/>
    <lineage>
        <taxon>Bacteria</taxon>
        <taxon>Bacillati</taxon>
        <taxon>Actinomycetota</taxon>
        <taxon>Actinomycetes</taxon>
        <taxon>Micrococcales</taxon>
        <taxon>Intrasporangiaceae</taxon>
        <taxon>Arsenicicoccus</taxon>
    </lineage>
</organism>
<dbReference type="AlphaFoldDB" id="A0A6I3INH0"/>
<proteinExistence type="predicted"/>
<dbReference type="PROSITE" id="PS51257">
    <property type="entry name" value="PROKAR_LIPOPROTEIN"/>
    <property type="match status" value="1"/>
</dbReference>
<name>A0A6I3INH0_9MICO</name>
<evidence type="ECO:0008006" key="3">
    <source>
        <dbReference type="Google" id="ProtNLM"/>
    </source>
</evidence>
<evidence type="ECO:0000313" key="1">
    <source>
        <dbReference type="EMBL" id="MTB73195.1"/>
    </source>
</evidence>
<sequence length="200" mass="20444">MPSRPATLRAAVVLLPLTVGAGALLSGCTALSSGYAPPVTVTVTPTVTVTGAAAAPKPSATPTPTPTATRAVGVTSQVRGRAYDLGKITAVEMKDQTPVLTFDRWTVRGRSDGSVGRQGVDLAPHAGSLFSNRNTISFRIPVDPGATVVRQTCTSEGAPPQTSPSTVQALAELPGDQAIVKLTLDDQGWATKVESDPVCG</sequence>
<reference evidence="1 2" key="1">
    <citation type="submission" date="2019-11" db="EMBL/GenBank/DDBJ databases">
        <title>Whole genome sequencing identifies a novel species of the genus Arsenicicoccus isolated from human blood.</title>
        <authorList>
            <person name="Jeong J.H."/>
            <person name="Kweon O.J."/>
            <person name="Kim H.R."/>
            <person name="Kim T.-H."/>
            <person name="Ha S.-M."/>
            <person name="Lee M.-K."/>
        </authorList>
    </citation>
    <scope>NUCLEOTIDE SEQUENCE [LARGE SCALE GENOMIC DNA]</scope>
    <source>
        <strain evidence="1 2">MKL-02</strain>
    </source>
</reference>
<evidence type="ECO:0000313" key="2">
    <source>
        <dbReference type="Proteomes" id="UP000431092"/>
    </source>
</evidence>
<protein>
    <recommendedName>
        <fullName evidence="3">Lipoprotein</fullName>
    </recommendedName>
</protein>
<dbReference type="RefSeq" id="WP_154594459.1">
    <property type="nucleotide sequence ID" value="NZ_WLVL01000048.1"/>
</dbReference>
<comment type="caution">
    <text evidence="1">The sequence shown here is derived from an EMBL/GenBank/DDBJ whole genome shotgun (WGS) entry which is preliminary data.</text>
</comment>
<keyword evidence="2" id="KW-1185">Reference proteome</keyword>